<dbReference type="EMBL" id="JAZHFS010000038">
    <property type="protein sequence ID" value="MEF2115076.1"/>
    <property type="molecule type" value="Genomic_DNA"/>
</dbReference>
<evidence type="ECO:0000313" key="1">
    <source>
        <dbReference type="EMBL" id="MEF2115076.1"/>
    </source>
</evidence>
<sequence>MKETFLTDKGYSNELSKHISQEVFNQLNIYGCYDVNSSDFKKPFKVDFSLKEDSQTKKKDIVYVNMIYSVNIFDSQNKSVGGSTDIPITFTVKIINGEWHITGKKESA</sequence>
<organism evidence="1 2">
    <name type="scientific">Clostridium frigoriphilum</name>
    <dbReference type="NCBI Taxonomy" id="443253"/>
    <lineage>
        <taxon>Bacteria</taxon>
        <taxon>Bacillati</taxon>
        <taxon>Bacillota</taxon>
        <taxon>Clostridia</taxon>
        <taxon>Eubacteriales</taxon>
        <taxon>Clostridiaceae</taxon>
        <taxon>Clostridium</taxon>
    </lineage>
</organism>
<reference evidence="1 2" key="1">
    <citation type="submission" date="2023-11" db="EMBL/GenBank/DDBJ databases">
        <title>Draft genome sequence of a psychrophilic Clostridium strain from permafrost water brine.</title>
        <authorList>
            <person name="Shcherbakova V.A."/>
            <person name="Trubitsyn V.E."/>
            <person name="Zakharyuk A.G."/>
        </authorList>
    </citation>
    <scope>NUCLEOTIDE SEQUENCE [LARGE SCALE GENOMIC DNA]</scope>
    <source>
        <strain evidence="1 2">14F</strain>
    </source>
</reference>
<dbReference type="RefSeq" id="WP_216255227.1">
    <property type="nucleotide sequence ID" value="NZ_JAZHFS010000038.1"/>
</dbReference>
<evidence type="ECO:0000313" key="2">
    <source>
        <dbReference type="Proteomes" id="UP001498469"/>
    </source>
</evidence>
<proteinExistence type="predicted"/>
<dbReference type="Proteomes" id="UP001498469">
    <property type="component" value="Unassembled WGS sequence"/>
</dbReference>
<accession>A0ABU7UUI0</accession>
<name>A0ABU7UUI0_9CLOT</name>
<comment type="caution">
    <text evidence="1">The sequence shown here is derived from an EMBL/GenBank/DDBJ whole genome shotgun (WGS) entry which is preliminary data.</text>
</comment>
<keyword evidence="2" id="KW-1185">Reference proteome</keyword>
<gene>
    <name evidence="1" type="ORF">SJI18_22605</name>
</gene>
<evidence type="ECO:0008006" key="3">
    <source>
        <dbReference type="Google" id="ProtNLM"/>
    </source>
</evidence>
<protein>
    <recommendedName>
        <fullName evidence="3">Conjugative transposon protein TcpC</fullName>
    </recommendedName>
</protein>